<reference evidence="1" key="1">
    <citation type="journal article" date="2015" name="Nature">
        <title>Complex archaea that bridge the gap between prokaryotes and eukaryotes.</title>
        <authorList>
            <person name="Spang A."/>
            <person name="Saw J.H."/>
            <person name="Jorgensen S.L."/>
            <person name="Zaremba-Niedzwiedzka K."/>
            <person name="Martijn J."/>
            <person name="Lind A.E."/>
            <person name="van Eijk R."/>
            <person name="Schleper C."/>
            <person name="Guy L."/>
            <person name="Ettema T.J."/>
        </authorList>
    </citation>
    <scope>NUCLEOTIDE SEQUENCE</scope>
</reference>
<feature type="non-terminal residue" evidence="1">
    <location>
        <position position="467"/>
    </location>
</feature>
<protein>
    <submittedName>
        <fullName evidence="1">Uncharacterized protein</fullName>
    </submittedName>
</protein>
<sequence>MRSLSSTLLAAQKLRTKKDLIRLVLSNNGTSYTHYSVTGSNRIKERELIEEDDRQSGYVVLDNFDNTVSDRDLKGFKAVLSGGMTASGDEYSAHPPLYIVSQNKGSSQGSKDVILTLAGIFNLMNEDEASESYTQEDDDSNTVKTLLRRVAGDTGETILTAYTHCKSYDIVFDSEDDLIDTFIPADVFSIPFKANRLSKLKELLNYTDCVMRVENDGKIHVRIPTVSTTTQWVADTAYSVNDTVVPTVANEVEYICTIAGTSDSSEPTWANALEVGDTIVDGPVTWTVGYDYEYRAPSPTHPSYHTFFSEEFRKRVVIPGYIEVESNPAHTTIYSGNASDADYSGYPDHMQKRGHYRVRATSNAQCTNIATALLSHAQAAAERGWGVVPINVGAEVHDFVKVKDARLNDYRVGNIGYIRWYYKAGTQPTMEFRFGKLGVGIAGTPSVSSTGGTFNINQIMSIINQIF</sequence>
<dbReference type="AlphaFoldDB" id="A0A0F9F809"/>
<name>A0A0F9F809_9ZZZZ</name>
<accession>A0A0F9F809</accession>
<comment type="caution">
    <text evidence="1">The sequence shown here is derived from an EMBL/GenBank/DDBJ whole genome shotgun (WGS) entry which is preliminary data.</text>
</comment>
<proteinExistence type="predicted"/>
<evidence type="ECO:0000313" key="1">
    <source>
        <dbReference type="EMBL" id="KKL53345.1"/>
    </source>
</evidence>
<gene>
    <name evidence="1" type="ORF">LCGC14_2276380</name>
</gene>
<dbReference type="EMBL" id="LAZR01031579">
    <property type="protein sequence ID" value="KKL53345.1"/>
    <property type="molecule type" value="Genomic_DNA"/>
</dbReference>
<organism evidence="1">
    <name type="scientific">marine sediment metagenome</name>
    <dbReference type="NCBI Taxonomy" id="412755"/>
    <lineage>
        <taxon>unclassified sequences</taxon>
        <taxon>metagenomes</taxon>
        <taxon>ecological metagenomes</taxon>
    </lineage>
</organism>